<sequence length="91" mass="10329">MDHNVENKVEGPERKNILTVMIKRTLLSILSFLICLTLFAQDSTAVPMADELRKNGKIYVVVAVIVTIFIGIILYLIRLDRKISKLENNNS</sequence>
<dbReference type="Proteomes" id="UP000184048">
    <property type="component" value="Unassembled WGS sequence"/>
</dbReference>
<evidence type="ECO:0000313" key="2">
    <source>
        <dbReference type="EMBL" id="SHF69377.1"/>
    </source>
</evidence>
<keyword evidence="1" id="KW-1133">Transmembrane helix</keyword>
<reference evidence="2 3" key="1">
    <citation type="submission" date="2016-11" db="EMBL/GenBank/DDBJ databases">
        <authorList>
            <person name="Jaros S."/>
            <person name="Januszkiewicz K."/>
            <person name="Wedrychowicz H."/>
        </authorList>
    </citation>
    <scope>NUCLEOTIDE SEQUENCE [LARGE SCALE GENOMIC DNA]</scope>
    <source>
        <strain evidence="2 3">DSM 18119</strain>
    </source>
</reference>
<accession>A0A1M5DQW8</accession>
<feature type="transmembrane region" description="Helical" evidence="1">
    <location>
        <begin position="59"/>
        <end position="77"/>
    </location>
</feature>
<organism evidence="2 3">
    <name type="scientific">Flavisolibacter ginsengisoli DSM 18119</name>
    <dbReference type="NCBI Taxonomy" id="1121884"/>
    <lineage>
        <taxon>Bacteria</taxon>
        <taxon>Pseudomonadati</taxon>
        <taxon>Bacteroidota</taxon>
        <taxon>Chitinophagia</taxon>
        <taxon>Chitinophagales</taxon>
        <taxon>Chitinophagaceae</taxon>
        <taxon>Flavisolibacter</taxon>
    </lineage>
</organism>
<dbReference type="EMBL" id="FQUU01000016">
    <property type="protein sequence ID" value="SHF69377.1"/>
    <property type="molecule type" value="Genomic_DNA"/>
</dbReference>
<dbReference type="STRING" id="1121884.SAMN02745131_03298"/>
<protein>
    <recommendedName>
        <fullName evidence="4">CcmD family protein</fullName>
    </recommendedName>
</protein>
<keyword evidence="3" id="KW-1185">Reference proteome</keyword>
<dbReference type="AlphaFoldDB" id="A0A1M5DQW8"/>
<evidence type="ECO:0000313" key="3">
    <source>
        <dbReference type="Proteomes" id="UP000184048"/>
    </source>
</evidence>
<name>A0A1M5DQW8_9BACT</name>
<evidence type="ECO:0000256" key="1">
    <source>
        <dbReference type="SAM" id="Phobius"/>
    </source>
</evidence>
<keyword evidence="1" id="KW-0812">Transmembrane</keyword>
<dbReference type="Pfam" id="PF20077">
    <property type="entry name" value="CcmD_alt"/>
    <property type="match status" value="1"/>
</dbReference>
<gene>
    <name evidence="2" type="ORF">SAMN02745131_03298</name>
</gene>
<keyword evidence="1" id="KW-0472">Membrane</keyword>
<proteinExistence type="predicted"/>
<feature type="transmembrane region" description="Helical" evidence="1">
    <location>
        <begin position="21"/>
        <end position="39"/>
    </location>
</feature>
<evidence type="ECO:0008006" key="4">
    <source>
        <dbReference type="Google" id="ProtNLM"/>
    </source>
</evidence>